<dbReference type="InterPro" id="IPR006311">
    <property type="entry name" value="TAT_signal"/>
</dbReference>
<dbReference type="InterPro" id="IPR008928">
    <property type="entry name" value="6-hairpin_glycosidase_sf"/>
</dbReference>
<dbReference type="SUPFAM" id="SSF48208">
    <property type="entry name" value="Six-hairpin glycosidases"/>
    <property type="match status" value="1"/>
</dbReference>
<evidence type="ECO:0000313" key="3">
    <source>
        <dbReference type="Proteomes" id="UP001249394"/>
    </source>
</evidence>
<sequence>MTGRQGPAFSRRSLIGAGLGISAVGLAAAGTGQAMAAGSAGAGLGSAPDRGRAFLAAAMDAYPDHGSIRLTQSYTDQAGLFSTAFTYDNALAILAHLAARTAGALTRATALGDALLHAQSHDPAYDDGRLRQAYNVGPYTFYDGSRQPDGFVRADGTANVGTQFGFTGTAVGDMAWAGIALSALARRTRARRFLAGAVRIGEWIERTGRTDEPLGGYKFGVDGANQKLPFTSTEHNTDLVCLFGRLARLTGDRVWLERRGRAEAFVRGMWEPSGGFFYTGTNDGVTVNKSPIPEDTQTWTHLALGSGGRGYARSLDWAAAGLAVLDHAGRRNSTVPAGQSYEGVTFSSASLVANEDAPIAAGQPRPDRNGVWFEGTAHLALALRDRRDRGDEARARLLIASIEQAQDLLGGGQTVGDRALPERCGVVSASSPLDTGFGFGYYPYRHTGATAWYLLAAARSNPLKA</sequence>
<protein>
    <submittedName>
        <fullName evidence="2">Tat pathway signal sequence domain protein</fullName>
    </submittedName>
</protein>
<gene>
    <name evidence="2" type="ORF">RI060_01025</name>
</gene>
<evidence type="ECO:0000313" key="2">
    <source>
        <dbReference type="EMBL" id="WND16021.1"/>
    </source>
</evidence>
<keyword evidence="1" id="KW-0732">Signal</keyword>
<dbReference type="Gene3D" id="1.50.10.20">
    <property type="match status" value="1"/>
</dbReference>
<keyword evidence="3" id="KW-1185">Reference proteome</keyword>
<proteinExistence type="predicted"/>
<reference evidence="2 3" key="1">
    <citation type="submission" date="2023-09" db="EMBL/GenBank/DDBJ databases">
        <title>The genome sequence of Streptomyces anthocyanicus.</title>
        <authorList>
            <person name="Mo P."/>
        </authorList>
    </citation>
    <scope>NUCLEOTIDE SEQUENCE [LARGE SCALE GENOMIC DNA]</scope>
    <source>
        <strain evidence="2 3">JCM 4387</strain>
    </source>
</reference>
<feature type="chain" id="PRO_5046999173" evidence="1">
    <location>
        <begin position="37"/>
        <end position="465"/>
    </location>
</feature>
<feature type="signal peptide" evidence="1">
    <location>
        <begin position="1"/>
        <end position="36"/>
    </location>
</feature>
<name>A0ABY9U009_STRVL</name>
<organism evidence="2 3">
    <name type="scientific">Streptomyces violaceus</name>
    <name type="common">Streptomyces venezuelae</name>
    <dbReference type="NCBI Taxonomy" id="1936"/>
    <lineage>
        <taxon>Bacteria</taxon>
        <taxon>Bacillati</taxon>
        <taxon>Actinomycetota</taxon>
        <taxon>Actinomycetes</taxon>
        <taxon>Kitasatosporales</taxon>
        <taxon>Streptomycetaceae</taxon>
        <taxon>Streptomyces</taxon>
    </lineage>
</organism>
<accession>A0ABY9U009</accession>
<dbReference type="PROSITE" id="PS51318">
    <property type="entry name" value="TAT"/>
    <property type="match status" value="1"/>
</dbReference>
<dbReference type="EMBL" id="CP134213">
    <property type="protein sequence ID" value="WND16021.1"/>
    <property type="molecule type" value="Genomic_DNA"/>
</dbReference>
<dbReference type="Proteomes" id="UP001249394">
    <property type="component" value="Chromosome"/>
</dbReference>
<evidence type="ECO:0000256" key="1">
    <source>
        <dbReference type="SAM" id="SignalP"/>
    </source>
</evidence>